<organism evidence="2 3">
    <name type="scientific">Candidatus Woesebacteria bacterium RIFCSPHIGHO2_01_FULL_39_28</name>
    <dbReference type="NCBI Taxonomy" id="1802496"/>
    <lineage>
        <taxon>Bacteria</taxon>
        <taxon>Candidatus Woeseibacteriota</taxon>
    </lineage>
</organism>
<proteinExistence type="predicted"/>
<evidence type="ECO:0000313" key="2">
    <source>
        <dbReference type="EMBL" id="OGM26376.1"/>
    </source>
</evidence>
<dbReference type="AlphaFoldDB" id="A0A1F7YGA5"/>
<accession>A0A1F7YGA5</accession>
<dbReference type="SUPFAM" id="SSF88723">
    <property type="entry name" value="PIN domain-like"/>
    <property type="match status" value="1"/>
</dbReference>
<dbReference type="EMBL" id="MGGI01000013">
    <property type="protein sequence ID" value="OGM26376.1"/>
    <property type="molecule type" value="Genomic_DNA"/>
</dbReference>
<name>A0A1F7YGA5_9BACT</name>
<sequence length="127" mass="15023">MKKYILDTNVLLRFLLRDVEEHFKKARALFLEADGEKVKLIIPQIVVFEIQFALEKFYALKKREAIEKIESFISAKNFEIESNQVFKEAVEIYKEKNLSFVDCFLIAKGRLENTPVFSFDRKLLLQN</sequence>
<reference evidence="2 3" key="1">
    <citation type="journal article" date="2016" name="Nat. Commun.">
        <title>Thousands of microbial genomes shed light on interconnected biogeochemical processes in an aquifer system.</title>
        <authorList>
            <person name="Anantharaman K."/>
            <person name="Brown C.T."/>
            <person name="Hug L.A."/>
            <person name="Sharon I."/>
            <person name="Castelle C.J."/>
            <person name="Probst A.J."/>
            <person name="Thomas B.C."/>
            <person name="Singh A."/>
            <person name="Wilkins M.J."/>
            <person name="Karaoz U."/>
            <person name="Brodie E.L."/>
            <person name="Williams K.H."/>
            <person name="Hubbard S.S."/>
            <person name="Banfield J.F."/>
        </authorList>
    </citation>
    <scope>NUCLEOTIDE SEQUENCE [LARGE SCALE GENOMIC DNA]</scope>
</reference>
<gene>
    <name evidence="2" type="ORF">A2627_05785</name>
</gene>
<dbReference type="SMART" id="SM00670">
    <property type="entry name" value="PINc"/>
    <property type="match status" value="1"/>
</dbReference>
<evidence type="ECO:0000259" key="1">
    <source>
        <dbReference type="SMART" id="SM00670"/>
    </source>
</evidence>
<dbReference type="Proteomes" id="UP000178851">
    <property type="component" value="Unassembled WGS sequence"/>
</dbReference>
<dbReference type="InterPro" id="IPR002716">
    <property type="entry name" value="PIN_dom"/>
</dbReference>
<dbReference type="PANTHER" id="PTHR39664:SF2">
    <property type="entry name" value="NUCLEIC ACID-BINDING PROTEIN, CONTAINING PIN DOMAIN-RELATED"/>
    <property type="match status" value="1"/>
</dbReference>
<dbReference type="InterPro" id="IPR029060">
    <property type="entry name" value="PIN-like_dom_sf"/>
</dbReference>
<dbReference type="Gene3D" id="3.40.50.1010">
    <property type="entry name" value="5'-nuclease"/>
    <property type="match status" value="1"/>
</dbReference>
<comment type="caution">
    <text evidence="2">The sequence shown here is derived from an EMBL/GenBank/DDBJ whole genome shotgun (WGS) entry which is preliminary data.</text>
</comment>
<feature type="domain" description="PIN" evidence="1">
    <location>
        <begin position="2"/>
        <end position="125"/>
    </location>
</feature>
<dbReference type="PANTHER" id="PTHR39664">
    <property type="match status" value="1"/>
</dbReference>
<dbReference type="Pfam" id="PF01850">
    <property type="entry name" value="PIN"/>
    <property type="match status" value="1"/>
</dbReference>
<protein>
    <recommendedName>
        <fullName evidence="1">PIN domain-containing protein</fullName>
    </recommendedName>
</protein>
<evidence type="ECO:0000313" key="3">
    <source>
        <dbReference type="Proteomes" id="UP000178851"/>
    </source>
</evidence>